<sequence>MKRSRKPQIPVEFLLQMGTCDVTIHGVKLTAHVANCAAAVDKHIANLRCHLECTTKVVGLDVKKLKPATGGYTTHALILCVFRRCLIIHLDYVGNHGNAPESLDNFLNDPKICFVGITKLPEIFYLVKFSNPDVGVQVGDLAARVLRNPALTESSLSDLALQVGVPYEGPPSPTTEIEVDSRNPKVLTDEHVMAAASDGYAYYQIGYKLLTSL</sequence>
<accession>A0A803L4E4</accession>
<dbReference type="GO" id="GO:0003676">
    <property type="term" value="F:nucleic acid binding"/>
    <property type="evidence" value="ECO:0007669"/>
    <property type="project" value="InterPro"/>
</dbReference>
<dbReference type="SUPFAM" id="SSF53098">
    <property type="entry name" value="Ribonuclease H-like"/>
    <property type="match status" value="1"/>
</dbReference>
<dbReference type="GO" id="GO:0005737">
    <property type="term" value="C:cytoplasm"/>
    <property type="evidence" value="ECO:0007669"/>
    <property type="project" value="TreeGrafter"/>
</dbReference>
<dbReference type="PANTHER" id="PTHR13620">
    <property type="entry name" value="3-5 EXONUCLEASE"/>
    <property type="match status" value="1"/>
</dbReference>
<evidence type="ECO:0000313" key="3">
    <source>
        <dbReference type="EnsemblPlants" id="AUR62006733-RA:cds"/>
    </source>
</evidence>
<dbReference type="GO" id="GO:0005634">
    <property type="term" value="C:nucleus"/>
    <property type="evidence" value="ECO:0007669"/>
    <property type="project" value="TreeGrafter"/>
</dbReference>
<dbReference type="OMA" id="RCLIIQY"/>
<dbReference type="InterPro" id="IPR051132">
    <property type="entry name" value="3-5_Exonuclease_domain"/>
</dbReference>
<dbReference type="AlphaFoldDB" id="A0A803L4E4"/>
<evidence type="ECO:0008006" key="5">
    <source>
        <dbReference type="Google" id="ProtNLM"/>
    </source>
</evidence>
<reference evidence="3" key="2">
    <citation type="submission" date="2021-03" db="UniProtKB">
        <authorList>
            <consortium name="EnsemblPlants"/>
        </authorList>
    </citation>
    <scope>IDENTIFICATION</scope>
</reference>
<evidence type="ECO:0000256" key="1">
    <source>
        <dbReference type="ARBA" id="ARBA00022722"/>
    </source>
</evidence>
<keyword evidence="1" id="KW-0540">Nuclease</keyword>
<evidence type="ECO:0000256" key="2">
    <source>
        <dbReference type="ARBA" id="ARBA00022801"/>
    </source>
</evidence>
<dbReference type="Gene3D" id="3.30.420.10">
    <property type="entry name" value="Ribonuclease H-like superfamily/Ribonuclease H"/>
    <property type="match status" value="1"/>
</dbReference>
<organism evidence="3 4">
    <name type="scientific">Chenopodium quinoa</name>
    <name type="common">Quinoa</name>
    <dbReference type="NCBI Taxonomy" id="63459"/>
    <lineage>
        <taxon>Eukaryota</taxon>
        <taxon>Viridiplantae</taxon>
        <taxon>Streptophyta</taxon>
        <taxon>Embryophyta</taxon>
        <taxon>Tracheophyta</taxon>
        <taxon>Spermatophyta</taxon>
        <taxon>Magnoliopsida</taxon>
        <taxon>eudicotyledons</taxon>
        <taxon>Gunneridae</taxon>
        <taxon>Pentapetalae</taxon>
        <taxon>Caryophyllales</taxon>
        <taxon>Chenopodiaceae</taxon>
        <taxon>Chenopodioideae</taxon>
        <taxon>Atripliceae</taxon>
        <taxon>Chenopodium</taxon>
    </lineage>
</organism>
<protein>
    <recommendedName>
        <fullName evidence="5">3'-5' exonuclease domain-containing protein</fullName>
    </recommendedName>
</protein>
<dbReference type="PANTHER" id="PTHR13620:SF121">
    <property type="entry name" value="EMB|CAB82946.1-RELATED"/>
    <property type="match status" value="1"/>
</dbReference>
<name>A0A803L4E4_CHEQI</name>
<dbReference type="InterPro" id="IPR012337">
    <property type="entry name" value="RNaseH-like_sf"/>
</dbReference>
<dbReference type="GO" id="GO:0008408">
    <property type="term" value="F:3'-5' exonuclease activity"/>
    <property type="evidence" value="ECO:0007669"/>
    <property type="project" value="TreeGrafter"/>
</dbReference>
<keyword evidence="2" id="KW-0378">Hydrolase</keyword>
<reference evidence="3" key="1">
    <citation type="journal article" date="2017" name="Nature">
        <title>The genome of Chenopodium quinoa.</title>
        <authorList>
            <person name="Jarvis D.E."/>
            <person name="Ho Y.S."/>
            <person name="Lightfoot D.J."/>
            <person name="Schmoeckel S.M."/>
            <person name="Li B."/>
            <person name="Borm T.J.A."/>
            <person name="Ohyanagi H."/>
            <person name="Mineta K."/>
            <person name="Michell C.T."/>
            <person name="Saber N."/>
            <person name="Kharbatia N.M."/>
            <person name="Rupper R.R."/>
            <person name="Sharp A.R."/>
            <person name="Dally N."/>
            <person name="Boughton B.A."/>
            <person name="Woo Y.H."/>
            <person name="Gao G."/>
            <person name="Schijlen E.G.W.M."/>
            <person name="Guo X."/>
            <person name="Momin A.A."/>
            <person name="Negrao S."/>
            <person name="Al-Babili S."/>
            <person name="Gehring C."/>
            <person name="Roessner U."/>
            <person name="Jung C."/>
            <person name="Murphy K."/>
            <person name="Arold S.T."/>
            <person name="Gojobori T."/>
            <person name="van der Linden C.G."/>
            <person name="van Loo E.N."/>
            <person name="Jellen E.N."/>
            <person name="Maughan P.J."/>
            <person name="Tester M."/>
        </authorList>
    </citation>
    <scope>NUCLEOTIDE SEQUENCE [LARGE SCALE GENOMIC DNA]</scope>
    <source>
        <strain evidence="3">cv. PI 614886</strain>
    </source>
</reference>
<proteinExistence type="predicted"/>
<evidence type="ECO:0000313" key="4">
    <source>
        <dbReference type="Proteomes" id="UP000596660"/>
    </source>
</evidence>
<dbReference type="EnsemblPlants" id="AUR62006733-RA">
    <property type="protein sequence ID" value="AUR62006733-RA:cds"/>
    <property type="gene ID" value="AUR62006733"/>
</dbReference>
<dbReference type="Proteomes" id="UP000596660">
    <property type="component" value="Unplaced"/>
</dbReference>
<dbReference type="InterPro" id="IPR036397">
    <property type="entry name" value="RNaseH_sf"/>
</dbReference>
<keyword evidence="4" id="KW-1185">Reference proteome</keyword>
<dbReference type="Gramene" id="AUR62006733-RA">
    <property type="protein sequence ID" value="AUR62006733-RA:cds"/>
    <property type="gene ID" value="AUR62006733"/>
</dbReference>